<name>A0A6M3LK35_9ZZZZ</name>
<keyword evidence="1" id="KW-1133">Transmembrane helix</keyword>
<feature type="transmembrane region" description="Helical" evidence="1">
    <location>
        <begin position="6"/>
        <end position="33"/>
    </location>
</feature>
<sequence>MKTVALIVVAIVLGSLLVWVLLAAGAWLWYGYVQWDEDRKQRRER</sequence>
<accession>A0A6M3LK35</accession>
<dbReference type="AlphaFoldDB" id="A0A6M3LK35"/>
<evidence type="ECO:0000313" key="2">
    <source>
        <dbReference type="EMBL" id="QJA95260.1"/>
    </source>
</evidence>
<gene>
    <name evidence="2" type="ORF">MM415B05509_0010</name>
</gene>
<dbReference type="EMBL" id="MT143299">
    <property type="protein sequence ID" value="QJA95260.1"/>
    <property type="molecule type" value="Genomic_DNA"/>
</dbReference>
<proteinExistence type="predicted"/>
<keyword evidence="1" id="KW-0812">Transmembrane</keyword>
<organism evidence="2">
    <name type="scientific">viral metagenome</name>
    <dbReference type="NCBI Taxonomy" id="1070528"/>
    <lineage>
        <taxon>unclassified sequences</taxon>
        <taxon>metagenomes</taxon>
        <taxon>organismal metagenomes</taxon>
    </lineage>
</organism>
<protein>
    <submittedName>
        <fullName evidence="2">Uncharacterized protein</fullName>
    </submittedName>
</protein>
<evidence type="ECO:0000256" key="1">
    <source>
        <dbReference type="SAM" id="Phobius"/>
    </source>
</evidence>
<keyword evidence="1" id="KW-0472">Membrane</keyword>
<reference evidence="2" key="1">
    <citation type="submission" date="2020-03" db="EMBL/GenBank/DDBJ databases">
        <title>The deep terrestrial virosphere.</title>
        <authorList>
            <person name="Holmfeldt K."/>
            <person name="Nilsson E."/>
            <person name="Simone D."/>
            <person name="Lopez-Fernandez M."/>
            <person name="Wu X."/>
            <person name="de Brujin I."/>
            <person name="Lundin D."/>
            <person name="Andersson A."/>
            <person name="Bertilsson S."/>
            <person name="Dopson M."/>
        </authorList>
    </citation>
    <scope>NUCLEOTIDE SEQUENCE</scope>
    <source>
        <strain evidence="2">MM415B05509</strain>
    </source>
</reference>